<dbReference type="NCBIfam" id="NF008692">
    <property type="entry name" value="PRK11713.1-5"/>
    <property type="match status" value="1"/>
</dbReference>
<reference evidence="15 16" key="1">
    <citation type="submission" date="2020-05" db="EMBL/GenBank/DDBJ databases">
        <title>Thiomicrorhabdus sediminis sp.nov. and Thiomicrorhabdus xiamenensis sp.nov., novel sulfur-oxidizing bacteria isolated from coastal sediment.</title>
        <authorList>
            <person name="Liu X."/>
        </authorList>
    </citation>
    <scope>NUCLEOTIDE SEQUENCE [LARGE SCALE GENOMIC DNA]</scope>
    <source>
        <strain evidence="15 16">G2</strain>
    </source>
</reference>
<comment type="subcellular location">
    <subcellularLocation>
        <location evidence="1 12">Cytoplasm</location>
    </subcellularLocation>
</comment>
<keyword evidence="6 12" id="KW-0698">rRNA processing</keyword>
<dbReference type="PANTHER" id="PTHR30027">
    <property type="entry name" value="RIBOSOMAL RNA SMALL SUBUNIT METHYLTRANSFERASE E"/>
    <property type="match status" value="1"/>
</dbReference>
<dbReference type="SUPFAM" id="SSF75217">
    <property type="entry name" value="alpha/beta knot"/>
    <property type="match status" value="1"/>
</dbReference>
<protein>
    <recommendedName>
        <fullName evidence="4 12">Ribosomal RNA small subunit methyltransferase E</fullName>
        <ecNumber evidence="3 12">2.1.1.193</ecNumber>
    </recommendedName>
</protein>
<feature type="domain" description="Ribosomal RNA small subunit methyltransferase E methyltransferase" evidence="13">
    <location>
        <begin position="75"/>
        <end position="238"/>
    </location>
</feature>
<dbReference type="PANTHER" id="PTHR30027:SF3">
    <property type="entry name" value="16S RRNA (URACIL(1498)-N(3))-METHYLTRANSFERASE"/>
    <property type="match status" value="1"/>
</dbReference>
<evidence type="ECO:0000256" key="6">
    <source>
        <dbReference type="ARBA" id="ARBA00022552"/>
    </source>
</evidence>
<keyword evidence="8 12" id="KW-0808">Transferase</keyword>
<dbReference type="Pfam" id="PF04452">
    <property type="entry name" value="Methyltrans_RNA"/>
    <property type="match status" value="1"/>
</dbReference>
<dbReference type="InterPro" id="IPR029026">
    <property type="entry name" value="tRNA_m1G_MTases_N"/>
</dbReference>
<evidence type="ECO:0000256" key="9">
    <source>
        <dbReference type="ARBA" id="ARBA00022691"/>
    </source>
</evidence>
<feature type="domain" description="Ribosomal RNA small subunit methyltransferase E PUA-like" evidence="14">
    <location>
        <begin position="20"/>
        <end position="66"/>
    </location>
</feature>
<comment type="function">
    <text evidence="10 12">Specifically methylates the N3 position of the uracil ring of uridine 1498 (m3U1498) in 16S rRNA. Acts on the fully assembled 30S ribosomal subunit.</text>
</comment>
<evidence type="ECO:0000313" key="15">
    <source>
        <dbReference type="EMBL" id="QKI88514.1"/>
    </source>
</evidence>
<dbReference type="GO" id="GO:0070475">
    <property type="term" value="P:rRNA base methylation"/>
    <property type="evidence" value="ECO:0007669"/>
    <property type="project" value="TreeGrafter"/>
</dbReference>
<evidence type="ECO:0000256" key="5">
    <source>
        <dbReference type="ARBA" id="ARBA00022490"/>
    </source>
</evidence>
<evidence type="ECO:0000256" key="12">
    <source>
        <dbReference type="PIRNR" id="PIRNR015601"/>
    </source>
</evidence>
<evidence type="ECO:0000313" key="16">
    <source>
        <dbReference type="Proteomes" id="UP000504724"/>
    </source>
</evidence>
<keyword evidence="16" id="KW-1185">Reference proteome</keyword>
<gene>
    <name evidence="15" type="ORF">HQN79_02460</name>
</gene>
<dbReference type="InterPro" id="IPR046887">
    <property type="entry name" value="RsmE_PUA-like"/>
</dbReference>
<evidence type="ECO:0000256" key="8">
    <source>
        <dbReference type="ARBA" id="ARBA00022679"/>
    </source>
</evidence>
<dbReference type="Proteomes" id="UP000504724">
    <property type="component" value="Chromosome"/>
</dbReference>
<comment type="catalytic activity">
    <reaction evidence="11 12">
        <text>uridine(1498) in 16S rRNA + S-adenosyl-L-methionine = N(3)-methyluridine(1498) in 16S rRNA + S-adenosyl-L-homocysteine + H(+)</text>
        <dbReference type="Rhea" id="RHEA:42920"/>
        <dbReference type="Rhea" id="RHEA-COMP:10283"/>
        <dbReference type="Rhea" id="RHEA-COMP:10284"/>
        <dbReference type="ChEBI" id="CHEBI:15378"/>
        <dbReference type="ChEBI" id="CHEBI:57856"/>
        <dbReference type="ChEBI" id="CHEBI:59789"/>
        <dbReference type="ChEBI" id="CHEBI:65315"/>
        <dbReference type="ChEBI" id="CHEBI:74502"/>
        <dbReference type="EC" id="2.1.1.193"/>
    </reaction>
</comment>
<keyword evidence="9 12" id="KW-0949">S-adenosyl-L-methionine</keyword>
<dbReference type="Pfam" id="PF20260">
    <property type="entry name" value="PUA_4"/>
    <property type="match status" value="1"/>
</dbReference>
<proteinExistence type="inferred from homology"/>
<dbReference type="GO" id="GO:0005737">
    <property type="term" value="C:cytoplasm"/>
    <property type="evidence" value="ECO:0007669"/>
    <property type="project" value="UniProtKB-SubCell"/>
</dbReference>
<dbReference type="EMBL" id="CP054020">
    <property type="protein sequence ID" value="QKI88514.1"/>
    <property type="molecule type" value="Genomic_DNA"/>
</dbReference>
<dbReference type="InterPro" id="IPR029028">
    <property type="entry name" value="Alpha/beta_knot_MTases"/>
</dbReference>
<dbReference type="Gene3D" id="2.40.240.20">
    <property type="entry name" value="Hypothetical PUA domain-like, domain 1"/>
    <property type="match status" value="1"/>
</dbReference>
<sequence length="244" mass="26931">MRIPRLYLPAEFTEGATLSLSREQAHYALTVLRLKDRHPLELFDGQGNIAQATLEVIGRREANVILQEIHRAHNESPLNSILLQGISRGDRMDYSIQKAVELGVTAIQPLFTERCEVKLKGDKLEKRRSQWQSIAINACEQSGRAFVPEILPIKSLKDFFADASDVQGIVCDPYAEQTLKQLPAPNLHSPLQILVGPEGGLSDEEVAFAVENGFAATRLGPRVLRTETAGPAMLAIAQSLWGDI</sequence>
<name>A0A7D4NKM1_9GAMM</name>
<accession>A0A7D4NKM1</accession>
<dbReference type="CDD" id="cd18084">
    <property type="entry name" value="RsmE-like"/>
    <property type="match status" value="1"/>
</dbReference>
<dbReference type="NCBIfam" id="TIGR00046">
    <property type="entry name" value="RsmE family RNA methyltransferase"/>
    <property type="match status" value="1"/>
</dbReference>
<keyword evidence="5 12" id="KW-0963">Cytoplasm</keyword>
<dbReference type="InterPro" id="IPR006700">
    <property type="entry name" value="RsmE"/>
</dbReference>
<dbReference type="InterPro" id="IPR046886">
    <property type="entry name" value="RsmE_MTase_dom"/>
</dbReference>
<evidence type="ECO:0000259" key="13">
    <source>
        <dbReference type="Pfam" id="PF04452"/>
    </source>
</evidence>
<dbReference type="PIRSF" id="PIRSF015601">
    <property type="entry name" value="MTase_slr0722"/>
    <property type="match status" value="1"/>
</dbReference>
<evidence type="ECO:0000256" key="2">
    <source>
        <dbReference type="ARBA" id="ARBA00005528"/>
    </source>
</evidence>
<dbReference type="Gene3D" id="3.40.1280.10">
    <property type="match status" value="1"/>
</dbReference>
<dbReference type="InterPro" id="IPR015947">
    <property type="entry name" value="PUA-like_sf"/>
</dbReference>
<evidence type="ECO:0000256" key="11">
    <source>
        <dbReference type="ARBA" id="ARBA00047944"/>
    </source>
</evidence>
<dbReference type="GO" id="GO:0070042">
    <property type="term" value="F:rRNA (uridine-N3-)-methyltransferase activity"/>
    <property type="evidence" value="ECO:0007669"/>
    <property type="project" value="TreeGrafter"/>
</dbReference>
<dbReference type="KEGG" id="txa:HQN79_02460"/>
<dbReference type="AlphaFoldDB" id="A0A7D4NKM1"/>
<evidence type="ECO:0000256" key="4">
    <source>
        <dbReference type="ARBA" id="ARBA00013673"/>
    </source>
</evidence>
<evidence type="ECO:0000256" key="7">
    <source>
        <dbReference type="ARBA" id="ARBA00022603"/>
    </source>
</evidence>
<evidence type="ECO:0000256" key="10">
    <source>
        <dbReference type="ARBA" id="ARBA00025699"/>
    </source>
</evidence>
<evidence type="ECO:0000259" key="14">
    <source>
        <dbReference type="Pfam" id="PF20260"/>
    </source>
</evidence>
<evidence type="ECO:0000256" key="3">
    <source>
        <dbReference type="ARBA" id="ARBA00012328"/>
    </source>
</evidence>
<dbReference type="RefSeq" id="WP_173284112.1">
    <property type="nucleotide sequence ID" value="NZ_CP054020.1"/>
</dbReference>
<dbReference type="SUPFAM" id="SSF88697">
    <property type="entry name" value="PUA domain-like"/>
    <property type="match status" value="1"/>
</dbReference>
<evidence type="ECO:0000256" key="1">
    <source>
        <dbReference type="ARBA" id="ARBA00004496"/>
    </source>
</evidence>
<comment type="similarity">
    <text evidence="2 12">Belongs to the RNA methyltransferase RsmE family.</text>
</comment>
<dbReference type="EC" id="2.1.1.193" evidence="3 12"/>
<keyword evidence="7 12" id="KW-0489">Methyltransferase</keyword>
<organism evidence="15 16">
    <name type="scientific">Thiomicrorhabdus xiamenensis</name>
    <dbReference type="NCBI Taxonomy" id="2739063"/>
    <lineage>
        <taxon>Bacteria</taxon>
        <taxon>Pseudomonadati</taxon>
        <taxon>Pseudomonadota</taxon>
        <taxon>Gammaproteobacteria</taxon>
        <taxon>Thiotrichales</taxon>
        <taxon>Piscirickettsiaceae</taxon>
        <taxon>Thiomicrorhabdus</taxon>
    </lineage>
</organism>